<dbReference type="GeneID" id="49381804"/>
<reference evidence="1 2" key="1">
    <citation type="submission" date="2017-11" db="EMBL/GenBank/DDBJ databases">
        <title>Complete genome sequence of Streptomyces lavendulae subsp. lavendulae CCM 3239 (formerly 'Streptomyces aureofaciens CCM 3239'), the producer of the angucycline-type antibiotic auricin.</title>
        <authorList>
            <person name="Busche T."/>
            <person name="Novakova R."/>
            <person name="Al'Dilaimi A."/>
            <person name="Homerova D."/>
            <person name="Feckova L."/>
            <person name="Rezuchova B."/>
            <person name="Mingyar E."/>
            <person name="Csolleiova D."/>
            <person name="Bekeova C."/>
            <person name="Winkler A."/>
            <person name="Sevcikova B."/>
            <person name="Kalinowski J."/>
            <person name="Kormanec J."/>
            <person name="Ruckert C."/>
        </authorList>
    </citation>
    <scope>NUCLEOTIDE SEQUENCE [LARGE SCALE GENOMIC DNA]</scope>
    <source>
        <strain evidence="1 2">CCM 3239</strain>
    </source>
</reference>
<dbReference type="EMBL" id="CP024985">
    <property type="protein sequence ID" value="ATZ22565.1"/>
    <property type="molecule type" value="Genomic_DNA"/>
</dbReference>
<dbReference type="PANTHER" id="PTHR43798">
    <property type="entry name" value="MONOACYLGLYCEROL LIPASE"/>
    <property type="match status" value="1"/>
</dbReference>
<dbReference type="Proteomes" id="UP000231791">
    <property type="component" value="Chromosome"/>
</dbReference>
<keyword evidence="2" id="KW-1185">Reference proteome</keyword>
<evidence type="ECO:0000313" key="2">
    <source>
        <dbReference type="Proteomes" id="UP000231791"/>
    </source>
</evidence>
<keyword evidence="1" id="KW-0378">Hydrolase</keyword>
<dbReference type="AlphaFoldDB" id="A0A2K8PA98"/>
<name>A0A2K8PA98_STRLA</name>
<dbReference type="OrthoDB" id="9796770at2"/>
<dbReference type="SUPFAM" id="SSF53474">
    <property type="entry name" value="alpha/beta-Hydrolases"/>
    <property type="match status" value="1"/>
</dbReference>
<keyword evidence="1" id="KW-0031">Aminopeptidase</keyword>
<accession>A0A2K8PA98</accession>
<dbReference type="InterPro" id="IPR000073">
    <property type="entry name" value="AB_hydrolase_1"/>
</dbReference>
<organism evidence="1 2">
    <name type="scientific">Streptomyces lavendulae subsp. lavendulae</name>
    <dbReference type="NCBI Taxonomy" id="58340"/>
    <lineage>
        <taxon>Bacteria</taxon>
        <taxon>Bacillati</taxon>
        <taxon>Actinomycetota</taxon>
        <taxon>Actinomycetes</taxon>
        <taxon>Kitasatosporales</taxon>
        <taxon>Streptomycetaceae</taxon>
        <taxon>Streptomyces</taxon>
    </lineage>
</organism>
<dbReference type="RefSeq" id="WP_078950263.1">
    <property type="nucleotide sequence ID" value="NZ_CP024985.1"/>
</dbReference>
<dbReference type="KEGG" id="slx:SLAV_03275"/>
<sequence>MPTFTAPDGTLLAYRTIGDGDPLLCLPGGPTDSRYLGDLGGLARHRRLVLPDPRGTGRSAVPEDTASYRCDRLVDDVEALRAHLGLARTDLLAHSGGANLAARYVARYPERTGRLALIGPGARAVGIDAGGAARRELALLRKDEPWFPEAFAALEAVSRGAGGPAERAALAPFFCGRWDAAAREHHESGQPRNPDAVAHFAADGAFDPEATREALGAFEGPVLLLAGEFDLNSPPGMVAGFAELFPDATLVVQPGAGHYPWIDDPARFVATVAEFLDAPAAVPGHTDRSGTEGNQPGTGRFPLLPEESAIRVDTPSGPAS</sequence>
<dbReference type="InterPro" id="IPR050266">
    <property type="entry name" value="AB_hydrolase_sf"/>
</dbReference>
<dbReference type="GO" id="GO:0004177">
    <property type="term" value="F:aminopeptidase activity"/>
    <property type="evidence" value="ECO:0007669"/>
    <property type="project" value="UniProtKB-KW"/>
</dbReference>
<gene>
    <name evidence="1" type="primary">pip1</name>
    <name evidence="1" type="ORF">SLAV_03275</name>
</gene>
<dbReference type="GO" id="GO:0016020">
    <property type="term" value="C:membrane"/>
    <property type="evidence" value="ECO:0007669"/>
    <property type="project" value="TreeGrafter"/>
</dbReference>
<dbReference type="Pfam" id="PF00561">
    <property type="entry name" value="Abhydrolase_1"/>
    <property type="match status" value="1"/>
</dbReference>
<evidence type="ECO:0000313" key="1">
    <source>
        <dbReference type="EMBL" id="ATZ22565.1"/>
    </source>
</evidence>
<dbReference type="InterPro" id="IPR029058">
    <property type="entry name" value="AB_hydrolase_fold"/>
</dbReference>
<dbReference type="Gene3D" id="3.40.50.1820">
    <property type="entry name" value="alpha/beta hydrolase"/>
    <property type="match status" value="1"/>
</dbReference>
<keyword evidence="1" id="KW-0645">Protease</keyword>
<dbReference type="EC" id="3.4.11.5" evidence="1"/>
<proteinExistence type="predicted"/>
<protein>
    <submittedName>
        <fullName evidence="1">Proline iminopeptidase</fullName>
        <ecNumber evidence="1">3.4.11.5</ecNumber>
    </submittedName>
</protein>
<dbReference type="PANTHER" id="PTHR43798:SF27">
    <property type="entry name" value="HYDROLASE ALPHA_BETA HYDROLASE FOLD FAMILY"/>
    <property type="match status" value="1"/>
</dbReference>